<dbReference type="GeneID" id="117651885"/>
<reference evidence="4" key="1">
    <citation type="submission" date="2025-08" db="UniProtKB">
        <authorList>
            <consortium name="RefSeq"/>
        </authorList>
    </citation>
    <scope>IDENTIFICATION</scope>
    <source>
        <tissue evidence="4">Total insect</tissue>
    </source>
</reference>
<dbReference type="KEGG" id="tpal:117651885"/>
<organism evidence="4">
    <name type="scientific">Thrips palmi</name>
    <name type="common">Melon thrips</name>
    <dbReference type="NCBI Taxonomy" id="161013"/>
    <lineage>
        <taxon>Eukaryota</taxon>
        <taxon>Metazoa</taxon>
        <taxon>Ecdysozoa</taxon>
        <taxon>Arthropoda</taxon>
        <taxon>Hexapoda</taxon>
        <taxon>Insecta</taxon>
        <taxon>Pterygota</taxon>
        <taxon>Neoptera</taxon>
        <taxon>Paraneoptera</taxon>
        <taxon>Thysanoptera</taxon>
        <taxon>Terebrantia</taxon>
        <taxon>Thripoidea</taxon>
        <taxon>Thripidae</taxon>
        <taxon>Thrips</taxon>
    </lineage>
</organism>
<sequence length="275" mass="29707">MAARAGGSSNGDKWWTCSTCLKKSPCPAHSVQIRSSAELQKQLKAAQANLRKAQAAVDACKDACQRAKDGVVSSSPTLTVKHSGWMDDDLRGWEPGRVSVLLALDGSSLSPALGASLRQALKGVSLQFKSDCSCPFSFFYADGVEIPLDVVALLPDRPGGAGREGLRPGAVLVHPARRRLEVYTRNCKPSEGKQTKLLGFLLEASLTALSYKHTPNKRNSKDCTFCHYGHYVSIDFEKVELQGVAGVEDKCEQDSKRAKLSTSSSEESESDDDDE</sequence>
<dbReference type="RefSeq" id="XP_034252319.1">
    <property type="nucleotide sequence ID" value="XM_034396428.1"/>
</dbReference>
<proteinExistence type="predicted"/>
<dbReference type="AlphaFoldDB" id="A0A6P9A543"/>
<feature type="compositionally biased region" description="Acidic residues" evidence="2">
    <location>
        <begin position="266"/>
        <end position="275"/>
    </location>
</feature>
<gene>
    <name evidence="4" type="primary">LOC117651885</name>
</gene>
<evidence type="ECO:0000256" key="2">
    <source>
        <dbReference type="SAM" id="MobiDB-lite"/>
    </source>
</evidence>
<feature type="coiled-coil region" evidence="1">
    <location>
        <begin position="36"/>
        <end position="63"/>
    </location>
</feature>
<name>A0A6P9A543_THRPL</name>
<protein>
    <submittedName>
        <fullName evidence="4">Uncharacterized protein LOC117651885</fullName>
    </submittedName>
</protein>
<keyword evidence="1" id="KW-0175">Coiled coil</keyword>
<feature type="region of interest" description="Disordered" evidence="2">
    <location>
        <begin position="249"/>
        <end position="275"/>
    </location>
</feature>
<accession>A0A6P9A543</accession>
<evidence type="ECO:0000256" key="1">
    <source>
        <dbReference type="SAM" id="Coils"/>
    </source>
</evidence>
<dbReference type="Proteomes" id="UP000515158">
    <property type="component" value="Unplaced"/>
</dbReference>
<keyword evidence="3" id="KW-1185">Reference proteome</keyword>
<evidence type="ECO:0000313" key="3">
    <source>
        <dbReference type="Proteomes" id="UP000515158"/>
    </source>
</evidence>
<evidence type="ECO:0000313" key="4">
    <source>
        <dbReference type="RefSeq" id="XP_034252319.1"/>
    </source>
</evidence>
<dbReference type="InParanoid" id="A0A6P9A543"/>